<organism evidence="2">
    <name type="scientific">Sesamum latifolium</name>
    <dbReference type="NCBI Taxonomy" id="2727402"/>
    <lineage>
        <taxon>Eukaryota</taxon>
        <taxon>Viridiplantae</taxon>
        <taxon>Streptophyta</taxon>
        <taxon>Embryophyta</taxon>
        <taxon>Tracheophyta</taxon>
        <taxon>Spermatophyta</taxon>
        <taxon>Magnoliopsida</taxon>
        <taxon>eudicotyledons</taxon>
        <taxon>Gunneridae</taxon>
        <taxon>Pentapetalae</taxon>
        <taxon>asterids</taxon>
        <taxon>lamiids</taxon>
        <taxon>Lamiales</taxon>
        <taxon>Pedaliaceae</taxon>
        <taxon>Sesamum</taxon>
    </lineage>
</organism>
<feature type="coiled-coil region" evidence="1">
    <location>
        <begin position="4"/>
        <end position="45"/>
    </location>
</feature>
<evidence type="ECO:0000313" key="2">
    <source>
        <dbReference type="EMBL" id="KAL0412299.1"/>
    </source>
</evidence>
<dbReference type="EMBL" id="JACGWN010000013">
    <property type="protein sequence ID" value="KAL0412299.1"/>
    <property type="molecule type" value="Genomic_DNA"/>
</dbReference>
<sequence length="74" mass="8758">MAENAKLKNAKKEVVGRYQQAEKEVKKLQRELTTLEDQSKEIRKATDLAMLDFPHTDEGREYLEGYWESHLLDY</sequence>
<protein>
    <submittedName>
        <fullName evidence="2">Uncharacterized protein</fullName>
    </submittedName>
</protein>
<evidence type="ECO:0000256" key="1">
    <source>
        <dbReference type="SAM" id="Coils"/>
    </source>
</evidence>
<accession>A0AAW2U590</accession>
<keyword evidence="1" id="KW-0175">Coiled coil</keyword>
<name>A0AAW2U590_9LAMI</name>
<reference evidence="2" key="1">
    <citation type="submission" date="2020-06" db="EMBL/GenBank/DDBJ databases">
        <authorList>
            <person name="Li T."/>
            <person name="Hu X."/>
            <person name="Zhang T."/>
            <person name="Song X."/>
            <person name="Zhang H."/>
            <person name="Dai N."/>
            <person name="Sheng W."/>
            <person name="Hou X."/>
            <person name="Wei L."/>
        </authorList>
    </citation>
    <scope>NUCLEOTIDE SEQUENCE</scope>
    <source>
        <strain evidence="2">KEN1</strain>
        <tissue evidence="2">Leaf</tissue>
    </source>
</reference>
<dbReference type="AlphaFoldDB" id="A0AAW2U590"/>
<comment type="caution">
    <text evidence="2">The sequence shown here is derived from an EMBL/GenBank/DDBJ whole genome shotgun (WGS) entry which is preliminary data.</text>
</comment>
<reference evidence="2" key="2">
    <citation type="journal article" date="2024" name="Plant">
        <title>Genomic evolution and insights into agronomic trait innovations of Sesamum species.</title>
        <authorList>
            <person name="Miao H."/>
            <person name="Wang L."/>
            <person name="Qu L."/>
            <person name="Liu H."/>
            <person name="Sun Y."/>
            <person name="Le M."/>
            <person name="Wang Q."/>
            <person name="Wei S."/>
            <person name="Zheng Y."/>
            <person name="Lin W."/>
            <person name="Duan Y."/>
            <person name="Cao H."/>
            <person name="Xiong S."/>
            <person name="Wang X."/>
            <person name="Wei L."/>
            <person name="Li C."/>
            <person name="Ma Q."/>
            <person name="Ju M."/>
            <person name="Zhao R."/>
            <person name="Li G."/>
            <person name="Mu C."/>
            <person name="Tian Q."/>
            <person name="Mei H."/>
            <person name="Zhang T."/>
            <person name="Gao T."/>
            <person name="Zhang H."/>
        </authorList>
    </citation>
    <scope>NUCLEOTIDE SEQUENCE</scope>
    <source>
        <strain evidence="2">KEN1</strain>
    </source>
</reference>
<gene>
    <name evidence="2" type="ORF">Slati_3819600</name>
</gene>
<proteinExistence type="predicted"/>